<dbReference type="Pfam" id="PF12728">
    <property type="entry name" value="HTH_17"/>
    <property type="match status" value="1"/>
</dbReference>
<dbReference type="PROSITE" id="PS51736">
    <property type="entry name" value="RECOMBINASES_3"/>
    <property type="match status" value="1"/>
</dbReference>
<evidence type="ECO:0000259" key="4">
    <source>
        <dbReference type="PROSITE" id="PS51736"/>
    </source>
</evidence>
<dbReference type="CDD" id="cd03769">
    <property type="entry name" value="SR_IS607_transposase_like"/>
    <property type="match status" value="1"/>
</dbReference>
<dbReference type="PANTHER" id="PTHR36172:SF1">
    <property type="entry name" value="RESOLVASE-RELATED"/>
    <property type="match status" value="1"/>
</dbReference>
<protein>
    <submittedName>
        <fullName evidence="5">IS element ISTsi1 orfA, putative resolvase</fullName>
    </submittedName>
</protein>
<dbReference type="InterPro" id="IPR010093">
    <property type="entry name" value="SinI_DNA-bd"/>
</dbReference>
<organism evidence="5 6">
    <name type="scientific">Pyrococcus yayanosii (strain CH1 / JCM 16557)</name>
    <dbReference type="NCBI Taxonomy" id="529709"/>
    <lineage>
        <taxon>Archaea</taxon>
        <taxon>Methanobacteriati</taxon>
        <taxon>Methanobacteriota</taxon>
        <taxon>Thermococci</taxon>
        <taxon>Thermococcales</taxon>
        <taxon>Thermococcaceae</taxon>
        <taxon>Pyrococcus</taxon>
    </lineage>
</organism>
<evidence type="ECO:0000313" key="6">
    <source>
        <dbReference type="Proteomes" id="UP000008386"/>
    </source>
</evidence>
<evidence type="ECO:0000313" key="5">
    <source>
        <dbReference type="EMBL" id="AEH24541.1"/>
    </source>
</evidence>
<dbReference type="HOGENOM" id="CLU_082093_0_1_2"/>
<dbReference type="InterPro" id="IPR006119">
    <property type="entry name" value="Resolv_N"/>
</dbReference>
<proteinExistence type="predicted"/>
<dbReference type="Proteomes" id="UP000008386">
    <property type="component" value="Chromosome"/>
</dbReference>
<dbReference type="GO" id="GO:0015074">
    <property type="term" value="P:DNA integration"/>
    <property type="evidence" value="ECO:0007669"/>
    <property type="project" value="UniProtKB-KW"/>
</dbReference>
<keyword evidence="3" id="KW-0233">DNA recombination</keyword>
<dbReference type="NCBIfam" id="TIGR01764">
    <property type="entry name" value="excise"/>
    <property type="match status" value="1"/>
</dbReference>
<dbReference type="GO" id="GO:0003677">
    <property type="term" value="F:DNA binding"/>
    <property type="evidence" value="ECO:0007669"/>
    <property type="project" value="UniProtKB-KW"/>
</dbReference>
<dbReference type="InterPro" id="IPR051491">
    <property type="entry name" value="Recombinase/Transposase-rel"/>
</dbReference>
<dbReference type="NCBIfam" id="NF033518">
    <property type="entry name" value="transpos_IS607"/>
    <property type="match status" value="1"/>
</dbReference>
<dbReference type="InterPro" id="IPR041718">
    <property type="entry name" value="IS607_transposase-like"/>
</dbReference>
<keyword evidence="6" id="KW-1185">Reference proteome</keyword>
<dbReference type="FunFam" id="1.10.287.2170:FF:000003">
    <property type="entry name" value="Predicted site-specific integrase-resolvase"/>
    <property type="match status" value="1"/>
</dbReference>
<dbReference type="InterPro" id="IPR041657">
    <property type="entry name" value="HTH_17"/>
</dbReference>
<accession>F8AJA0</accession>
<dbReference type="Gene3D" id="1.10.287.2170">
    <property type="match status" value="1"/>
</dbReference>
<evidence type="ECO:0000256" key="2">
    <source>
        <dbReference type="ARBA" id="ARBA00023125"/>
    </source>
</evidence>
<keyword evidence="2" id="KW-0238">DNA-binding</keyword>
<dbReference type="InterPro" id="IPR006118">
    <property type="entry name" value="Recombinase_CS"/>
</dbReference>
<dbReference type="InterPro" id="IPR036162">
    <property type="entry name" value="Resolvase-like_N_sf"/>
</dbReference>
<sequence>MNSSFLLTKTTTETPKAPTITIRTNISCLLPNYTGYAYIFPNETIRLLFYLCCPDALNNSKIVLLSADFGMNTASHASERRPLTTTFSECCMRLYRTGKASQLLGISKPTLIRKIKSGEIRAYRVGREYRIPESEIKRILEGKLPDKVVIYARVSSRDQKEDLERQVEYLKNYCSSKGYQVAKILTDISSGLNENRRGLKQLFTLVESGEVTKVVITYRDRLTRFGFKYLEQYFNSHGVEIEVIFDDEGKTPEKELVEDLLAIVTSFAGKLYGMRSHRKKRLVEAVKNALRDN</sequence>
<reference evidence="5 6" key="1">
    <citation type="journal article" date="2011" name="J. Bacteriol.">
        <title>Complete genome sequence of the obligate piezophilic hyperthermophilic archaeon Pyrococcus yayanosii CH1.</title>
        <authorList>
            <person name="Jun X."/>
            <person name="Lupeng L."/>
            <person name="Minjuan X."/>
            <person name="Oger P."/>
            <person name="Fengping W."/>
            <person name="Jebbar M."/>
            <person name="Xiang X."/>
        </authorList>
    </citation>
    <scope>NUCLEOTIDE SEQUENCE [LARGE SCALE GENOMIC DNA]</scope>
    <source>
        <strain evidence="6">CH1 / JCM 16557</strain>
    </source>
</reference>
<dbReference type="Gene3D" id="3.40.50.1390">
    <property type="entry name" value="Resolvase, N-terminal catalytic domain"/>
    <property type="match status" value="1"/>
</dbReference>
<gene>
    <name evidence="5" type="ordered locus">PYCH_08560</name>
</gene>
<dbReference type="SMART" id="SM00857">
    <property type="entry name" value="Resolvase"/>
    <property type="match status" value="1"/>
</dbReference>
<dbReference type="STRING" id="529709.PYCH_08560"/>
<dbReference type="PROSITE" id="PS00397">
    <property type="entry name" value="RECOMBINASES_1"/>
    <property type="match status" value="1"/>
</dbReference>
<feature type="domain" description="Resolvase/invertase-type recombinase catalytic" evidence="4">
    <location>
        <begin position="147"/>
        <end position="293"/>
    </location>
</feature>
<dbReference type="InterPro" id="IPR048046">
    <property type="entry name" value="Transpos_IS607"/>
</dbReference>
<evidence type="ECO:0000256" key="3">
    <source>
        <dbReference type="ARBA" id="ARBA00023172"/>
    </source>
</evidence>
<dbReference type="EMBL" id="CP002779">
    <property type="protein sequence ID" value="AEH24541.1"/>
    <property type="molecule type" value="Genomic_DNA"/>
</dbReference>
<dbReference type="PANTHER" id="PTHR36172">
    <property type="match status" value="1"/>
</dbReference>
<evidence type="ECO:0000256" key="1">
    <source>
        <dbReference type="ARBA" id="ARBA00022908"/>
    </source>
</evidence>
<name>F8AJA0_PYRYC</name>
<dbReference type="FunFam" id="3.40.50.1390:FF:000002">
    <property type="entry name" value="ORF1 in transposon ISC1904"/>
    <property type="match status" value="1"/>
</dbReference>
<dbReference type="eggNOG" id="arCOG03164">
    <property type="taxonomic scope" value="Archaea"/>
</dbReference>
<dbReference type="GO" id="GO:0000150">
    <property type="term" value="F:DNA strand exchange activity"/>
    <property type="evidence" value="ECO:0007669"/>
    <property type="project" value="InterPro"/>
</dbReference>
<keyword evidence="1" id="KW-0229">DNA integration</keyword>
<dbReference type="KEGG" id="pya:PYCH_08560"/>
<dbReference type="SUPFAM" id="SSF53041">
    <property type="entry name" value="Resolvase-like"/>
    <property type="match status" value="1"/>
</dbReference>
<dbReference type="CDD" id="cd04762">
    <property type="entry name" value="HTH_MerR-trunc"/>
    <property type="match status" value="1"/>
</dbReference>
<dbReference type="Pfam" id="PF00239">
    <property type="entry name" value="Resolvase"/>
    <property type="match status" value="1"/>
</dbReference>
<dbReference type="AlphaFoldDB" id="F8AJA0"/>